<evidence type="ECO:0000313" key="2">
    <source>
        <dbReference type="EMBL" id="KDR14553.1"/>
    </source>
</evidence>
<dbReference type="EMBL" id="KK852873">
    <property type="protein sequence ID" value="KDR14553.1"/>
    <property type="molecule type" value="Genomic_DNA"/>
</dbReference>
<evidence type="ECO:0000313" key="3">
    <source>
        <dbReference type="Proteomes" id="UP000027135"/>
    </source>
</evidence>
<protein>
    <submittedName>
        <fullName evidence="2">Uncharacterized protein</fullName>
    </submittedName>
</protein>
<proteinExistence type="predicted"/>
<keyword evidence="3" id="KW-1185">Reference proteome</keyword>
<dbReference type="Proteomes" id="UP000027135">
    <property type="component" value="Unassembled WGS sequence"/>
</dbReference>
<sequence>MGKTKDLLDDPDDTHHDKELEDLMVVESTAQACITSALHIEQSSDTNQNLESATSDQQSVKVSITNGELSAQE</sequence>
<reference evidence="2 3" key="1">
    <citation type="journal article" date="2014" name="Nat. Commun.">
        <title>Molecular traces of alternative social organization in a termite genome.</title>
        <authorList>
            <person name="Terrapon N."/>
            <person name="Li C."/>
            <person name="Robertson H.M."/>
            <person name="Ji L."/>
            <person name="Meng X."/>
            <person name="Booth W."/>
            <person name="Chen Z."/>
            <person name="Childers C.P."/>
            <person name="Glastad K.M."/>
            <person name="Gokhale K."/>
            <person name="Gowin J."/>
            <person name="Gronenberg W."/>
            <person name="Hermansen R.A."/>
            <person name="Hu H."/>
            <person name="Hunt B.G."/>
            <person name="Huylmans A.K."/>
            <person name="Khalil S.M."/>
            <person name="Mitchell R.D."/>
            <person name="Munoz-Torres M.C."/>
            <person name="Mustard J.A."/>
            <person name="Pan H."/>
            <person name="Reese J.T."/>
            <person name="Scharf M.E."/>
            <person name="Sun F."/>
            <person name="Vogel H."/>
            <person name="Xiao J."/>
            <person name="Yang W."/>
            <person name="Yang Z."/>
            <person name="Yang Z."/>
            <person name="Zhou J."/>
            <person name="Zhu J."/>
            <person name="Brent C.S."/>
            <person name="Elsik C.G."/>
            <person name="Goodisman M.A."/>
            <person name="Liberles D.A."/>
            <person name="Roe R.M."/>
            <person name="Vargo E.L."/>
            <person name="Vilcinskas A."/>
            <person name="Wang J."/>
            <person name="Bornberg-Bauer E."/>
            <person name="Korb J."/>
            <person name="Zhang G."/>
            <person name="Liebig J."/>
        </authorList>
    </citation>
    <scope>NUCLEOTIDE SEQUENCE [LARGE SCALE GENOMIC DNA]</scope>
    <source>
        <tissue evidence="2">Whole organism</tissue>
    </source>
</reference>
<name>A0A067R821_ZOONE</name>
<accession>A0A067R821</accession>
<gene>
    <name evidence="2" type="ORF">L798_11711</name>
</gene>
<dbReference type="InParanoid" id="A0A067R821"/>
<dbReference type="AlphaFoldDB" id="A0A067R821"/>
<feature type="region of interest" description="Disordered" evidence="1">
    <location>
        <begin position="43"/>
        <end position="73"/>
    </location>
</feature>
<evidence type="ECO:0000256" key="1">
    <source>
        <dbReference type="SAM" id="MobiDB-lite"/>
    </source>
</evidence>
<organism evidence="2 3">
    <name type="scientific">Zootermopsis nevadensis</name>
    <name type="common">Dampwood termite</name>
    <dbReference type="NCBI Taxonomy" id="136037"/>
    <lineage>
        <taxon>Eukaryota</taxon>
        <taxon>Metazoa</taxon>
        <taxon>Ecdysozoa</taxon>
        <taxon>Arthropoda</taxon>
        <taxon>Hexapoda</taxon>
        <taxon>Insecta</taxon>
        <taxon>Pterygota</taxon>
        <taxon>Neoptera</taxon>
        <taxon>Polyneoptera</taxon>
        <taxon>Dictyoptera</taxon>
        <taxon>Blattodea</taxon>
        <taxon>Blattoidea</taxon>
        <taxon>Termitoidae</taxon>
        <taxon>Termopsidae</taxon>
        <taxon>Zootermopsis</taxon>
    </lineage>
</organism>